<proteinExistence type="inferred from homology"/>
<dbReference type="HOGENOM" id="CLU_021567_0_0_1"/>
<dbReference type="PANTHER" id="PTHR12972">
    <property type="entry name" value="DOWNSTREAM NEIGHBOR OF SON"/>
    <property type="match status" value="1"/>
</dbReference>
<dbReference type="PRINTS" id="PR02064">
    <property type="entry name" value="DONSON"/>
</dbReference>
<dbReference type="GO" id="GO:0033260">
    <property type="term" value="P:nuclear DNA replication"/>
    <property type="evidence" value="ECO:0007669"/>
    <property type="project" value="TreeGrafter"/>
</dbReference>
<feature type="region of interest" description="Disordered" evidence="5">
    <location>
        <begin position="35"/>
        <end position="64"/>
    </location>
</feature>
<name>K1PV51_MAGGI</name>
<evidence type="ECO:0000256" key="2">
    <source>
        <dbReference type="ARBA" id="ARBA00022473"/>
    </source>
</evidence>
<keyword evidence="2" id="KW-0217">Developmental protein</keyword>
<feature type="region of interest" description="Disordered" evidence="5">
    <location>
        <begin position="1"/>
        <end position="22"/>
    </location>
</feature>
<protein>
    <submittedName>
        <fullName evidence="6">Protein downstream neighbor of Son</fullName>
    </submittedName>
</protein>
<dbReference type="PANTHER" id="PTHR12972:SF0">
    <property type="entry name" value="PROTEIN DOWNSTREAM NEIGHBOR OF SON"/>
    <property type="match status" value="1"/>
</dbReference>
<dbReference type="FunCoup" id="K1PV51">
    <property type="interactions" value="1437"/>
</dbReference>
<dbReference type="EMBL" id="JH817981">
    <property type="protein sequence ID" value="EKC22869.1"/>
    <property type="molecule type" value="Genomic_DNA"/>
</dbReference>
<evidence type="ECO:0000256" key="1">
    <source>
        <dbReference type="ARBA" id="ARBA00004123"/>
    </source>
</evidence>
<evidence type="ECO:0000256" key="5">
    <source>
        <dbReference type="SAM" id="MobiDB-lite"/>
    </source>
</evidence>
<evidence type="ECO:0000256" key="3">
    <source>
        <dbReference type="ARBA" id="ARBA00023242"/>
    </source>
</evidence>
<evidence type="ECO:0000256" key="4">
    <source>
        <dbReference type="ARBA" id="ARBA00025806"/>
    </source>
</evidence>
<gene>
    <name evidence="6" type="ORF">CGI_10001345</name>
</gene>
<accession>K1PV51</accession>
<comment type="similarity">
    <text evidence="4">Belongs to the DONSON family.</text>
</comment>
<dbReference type="GO" id="GO:0005634">
    <property type="term" value="C:nucleus"/>
    <property type="evidence" value="ECO:0007669"/>
    <property type="project" value="UniProtKB-SubCell"/>
</dbReference>
<feature type="compositionally biased region" description="Basic residues" evidence="5">
    <location>
        <begin position="1"/>
        <end position="11"/>
    </location>
</feature>
<dbReference type="AlphaFoldDB" id="K1PV51"/>
<dbReference type="InterPro" id="IPR024861">
    <property type="entry name" value="Donson"/>
</dbReference>
<keyword evidence="3" id="KW-0539">Nucleus</keyword>
<evidence type="ECO:0000313" key="6">
    <source>
        <dbReference type="EMBL" id="EKC22869.1"/>
    </source>
</evidence>
<sequence>MKIHRKRKRLSQNRSFSEETKVSGVLQDSTNVILNSTGSKRKNPFSSENFTDGPCKRKKSDTEDKLPNFNENTQAFFAILENVNKVDSRDDKSDFHSCCMYWMYPNLPWIRLFPRIVPDSKLRSSFNGLLNEDIQKALTEDWTESFTSAFHQLRSQHCPYFYFCTHQFTVLFRAAGVAGQSSQNAFLTPTTRGLREALKKEGIEFSMPVLERKRETSSSEKLQICFVGYPQVIASFTYHGVISKRRDHPWVSDDEKSKPVQAVDEIEEDEEEDEFLDTDEGASVWLESIGLDKKQFPSLDPNKVKIQREGFRVIDNRPESLVYIQGADVQALFNFLLNCRSCVASSGPQAGVPPTILCPTPFRGASVQSYKVKHSLVKQTEMDGTINHVHILEISGPVLPHHVHQIRKVLERTQKGEFTLTFNTHEPTVPFNAKLPVSECNPEREKMKMRGEKFDTFFDVCDIDDRLTCIRELYCKDYSYDWAT</sequence>
<dbReference type="InParanoid" id="K1PV51"/>
<feature type="compositionally biased region" description="Polar residues" evidence="5">
    <location>
        <begin position="35"/>
        <end position="50"/>
    </location>
</feature>
<organism evidence="6">
    <name type="scientific">Magallana gigas</name>
    <name type="common">Pacific oyster</name>
    <name type="synonym">Crassostrea gigas</name>
    <dbReference type="NCBI Taxonomy" id="29159"/>
    <lineage>
        <taxon>Eukaryota</taxon>
        <taxon>Metazoa</taxon>
        <taxon>Spiralia</taxon>
        <taxon>Lophotrochozoa</taxon>
        <taxon>Mollusca</taxon>
        <taxon>Bivalvia</taxon>
        <taxon>Autobranchia</taxon>
        <taxon>Pteriomorphia</taxon>
        <taxon>Ostreida</taxon>
        <taxon>Ostreoidea</taxon>
        <taxon>Ostreidae</taxon>
        <taxon>Magallana</taxon>
    </lineage>
</organism>
<comment type="subcellular location">
    <subcellularLocation>
        <location evidence="1">Nucleus</location>
    </subcellularLocation>
</comment>
<reference evidence="6" key="1">
    <citation type="journal article" date="2012" name="Nature">
        <title>The oyster genome reveals stress adaptation and complexity of shell formation.</title>
        <authorList>
            <person name="Zhang G."/>
            <person name="Fang X."/>
            <person name="Guo X."/>
            <person name="Li L."/>
            <person name="Luo R."/>
            <person name="Xu F."/>
            <person name="Yang P."/>
            <person name="Zhang L."/>
            <person name="Wang X."/>
            <person name="Qi H."/>
            <person name="Xiong Z."/>
            <person name="Que H."/>
            <person name="Xie Y."/>
            <person name="Holland P.W."/>
            <person name="Paps J."/>
            <person name="Zhu Y."/>
            <person name="Wu F."/>
            <person name="Chen Y."/>
            <person name="Wang J."/>
            <person name="Peng C."/>
            <person name="Meng J."/>
            <person name="Yang L."/>
            <person name="Liu J."/>
            <person name="Wen B."/>
            <person name="Zhang N."/>
            <person name="Huang Z."/>
            <person name="Zhu Q."/>
            <person name="Feng Y."/>
            <person name="Mount A."/>
            <person name="Hedgecock D."/>
            <person name="Xu Z."/>
            <person name="Liu Y."/>
            <person name="Domazet-Loso T."/>
            <person name="Du Y."/>
            <person name="Sun X."/>
            <person name="Zhang S."/>
            <person name="Liu B."/>
            <person name="Cheng P."/>
            <person name="Jiang X."/>
            <person name="Li J."/>
            <person name="Fan D."/>
            <person name="Wang W."/>
            <person name="Fu W."/>
            <person name="Wang T."/>
            <person name="Wang B."/>
            <person name="Zhang J."/>
            <person name="Peng Z."/>
            <person name="Li Y."/>
            <person name="Li N."/>
            <person name="Wang J."/>
            <person name="Chen M."/>
            <person name="He Y."/>
            <person name="Tan F."/>
            <person name="Song X."/>
            <person name="Zheng Q."/>
            <person name="Huang R."/>
            <person name="Yang H."/>
            <person name="Du X."/>
            <person name="Chen L."/>
            <person name="Yang M."/>
            <person name="Gaffney P.M."/>
            <person name="Wang S."/>
            <person name="Luo L."/>
            <person name="She Z."/>
            <person name="Ming Y."/>
            <person name="Huang W."/>
            <person name="Zhang S."/>
            <person name="Huang B."/>
            <person name="Zhang Y."/>
            <person name="Qu T."/>
            <person name="Ni P."/>
            <person name="Miao G."/>
            <person name="Wang J."/>
            <person name="Wang Q."/>
            <person name="Steinberg C.E."/>
            <person name="Wang H."/>
            <person name="Li N."/>
            <person name="Qian L."/>
            <person name="Zhang G."/>
            <person name="Li Y."/>
            <person name="Yang H."/>
            <person name="Liu X."/>
            <person name="Wang J."/>
            <person name="Yin Y."/>
            <person name="Wang J."/>
        </authorList>
    </citation>
    <scope>NUCLEOTIDE SEQUENCE [LARGE SCALE GENOMIC DNA]</scope>
    <source>
        <strain evidence="6">05x7-T-G4-1.051#20</strain>
    </source>
</reference>